<reference evidence="2" key="2">
    <citation type="submission" date="2019-01" db="UniProtKB">
        <authorList>
            <consortium name="EnsemblPlants"/>
        </authorList>
    </citation>
    <scope>IDENTIFICATION</scope>
    <source>
        <strain evidence="2">cv. Heinz 1706</strain>
    </source>
</reference>
<evidence type="ECO:0000313" key="2">
    <source>
        <dbReference type="EnsemblPlants" id="Solyc11g021050.1.1.1"/>
    </source>
</evidence>
<evidence type="ECO:0000313" key="3">
    <source>
        <dbReference type="Proteomes" id="UP000004994"/>
    </source>
</evidence>
<evidence type="ECO:0000256" key="1">
    <source>
        <dbReference type="SAM" id="Phobius"/>
    </source>
</evidence>
<dbReference type="Proteomes" id="UP000004994">
    <property type="component" value="Chromosome 11"/>
</dbReference>
<accession>A0A3Q7IU04</accession>
<proteinExistence type="predicted"/>
<feature type="transmembrane region" description="Helical" evidence="1">
    <location>
        <begin position="6"/>
        <end position="31"/>
    </location>
</feature>
<dbReference type="Gramene" id="Solyc11g021050.1.1">
    <property type="protein sequence ID" value="Solyc11g021050.1.1.1"/>
    <property type="gene ID" value="Solyc11g021050.1"/>
</dbReference>
<dbReference type="EnsemblPlants" id="Solyc11g021050.1.1">
    <property type="protein sequence ID" value="Solyc11g021050.1.1.1"/>
    <property type="gene ID" value="Solyc11g021050.1"/>
</dbReference>
<reference evidence="2" key="1">
    <citation type="journal article" date="2012" name="Nature">
        <title>The tomato genome sequence provides insights into fleshy fruit evolution.</title>
        <authorList>
            <consortium name="Tomato Genome Consortium"/>
        </authorList>
    </citation>
    <scope>NUCLEOTIDE SEQUENCE [LARGE SCALE GENOMIC DNA]</scope>
    <source>
        <strain evidence="2">cv. Heinz 1706</strain>
    </source>
</reference>
<organism evidence="2">
    <name type="scientific">Solanum lycopersicum</name>
    <name type="common">Tomato</name>
    <name type="synonym">Lycopersicon esculentum</name>
    <dbReference type="NCBI Taxonomy" id="4081"/>
    <lineage>
        <taxon>Eukaryota</taxon>
        <taxon>Viridiplantae</taxon>
        <taxon>Streptophyta</taxon>
        <taxon>Embryophyta</taxon>
        <taxon>Tracheophyta</taxon>
        <taxon>Spermatophyta</taxon>
        <taxon>Magnoliopsida</taxon>
        <taxon>eudicotyledons</taxon>
        <taxon>Gunneridae</taxon>
        <taxon>Pentapetalae</taxon>
        <taxon>asterids</taxon>
        <taxon>lamiids</taxon>
        <taxon>Solanales</taxon>
        <taxon>Solanaceae</taxon>
        <taxon>Solanoideae</taxon>
        <taxon>Solaneae</taxon>
        <taxon>Solanum</taxon>
        <taxon>Solanum subgen. Lycopersicon</taxon>
    </lineage>
</organism>
<keyword evidence="1" id="KW-1133">Transmembrane helix</keyword>
<protein>
    <submittedName>
        <fullName evidence="2">Uncharacterized protein</fullName>
    </submittedName>
</protein>
<sequence length="52" mass="5966">MDPPLILIFSRSFTVTICISSLIFNFSILFIKLSLLIDLLSNQVYEQNGCKR</sequence>
<keyword evidence="3" id="KW-1185">Reference proteome</keyword>
<dbReference type="PaxDb" id="4081-Solyc11g021050.1.1"/>
<name>A0A3Q7IU04_SOLLC</name>
<keyword evidence="1" id="KW-0812">Transmembrane</keyword>
<keyword evidence="1" id="KW-0472">Membrane</keyword>
<dbReference type="AlphaFoldDB" id="A0A3Q7IU04"/>
<dbReference type="InParanoid" id="A0A3Q7IU04"/>